<organism evidence="11 12">
    <name type="scientific">Pseudidiomarina halophila</name>
    <dbReference type="NCBI Taxonomy" id="1449799"/>
    <lineage>
        <taxon>Bacteria</taxon>
        <taxon>Pseudomonadati</taxon>
        <taxon>Pseudomonadota</taxon>
        <taxon>Gammaproteobacteria</taxon>
        <taxon>Alteromonadales</taxon>
        <taxon>Idiomarinaceae</taxon>
        <taxon>Pseudidiomarina</taxon>
    </lineage>
</organism>
<evidence type="ECO:0000256" key="2">
    <source>
        <dbReference type="ARBA" id="ARBA00022475"/>
    </source>
</evidence>
<evidence type="ECO:0000313" key="12">
    <source>
        <dbReference type="Proteomes" id="UP000287198"/>
    </source>
</evidence>
<keyword evidence="7" id="KW-0175">Coiled coil</keyword>
<feature type="transmembrane region" description="Helical" evidence="8">
    <location>
        <begin position="399"/>
        <end position="422"/>
    </location>
</feature>
<feature type="coiled-coil region" evidence="7">
    <location>
        <begin position="56"/>
        <end position="97"/>
    </location>
</feature>
<dbReference type="GO" id="GO:0017038">
    <property type="term" value="P:protein import"/>
    <property type="evidence" value="ECO:0007669"/>
    <property type="project" value="TreeGrafter"/>
</dbReference>
<feature type="transmembrane region" description="Helical" evidence="8">
    <location>
        <begin position="275"/>
        <end position="299"/>
    </location>
</feature>
<feature type="transmembrane region" description="Helical" evidence="8">
    <location>
        <begin position="357"/>
        <end position="379"/>
    </location>
</feature>
<evidence type="ECO:0000256" key="1">
    <source>
        <dbReference type="ARBA" id="ARBA00004651"/>
    </source>
</evidence>
<evidence type="ECO:0000256" key="6">
    <source>
        <dbReference type="RuleBase" id="RU004057"/>
    </source>
</evidence>
<dbReference type="PANTHER" id="PTHR30625:SF11">
    <property type="entry name" value="MOTA_TOLQ_EXBB PROTON CHANNEL DOMAIN-CONTAINING PROTEIN"/>
    <property type="match status" value="1"/>
</dbReference>
<evidence type="ECO:0000256" key="5">
    <source>
        <dbReference type="ARBA" id="ARBA00023136"/>
    </source>
</evidence>
<proteinExistence type="inferred from homology"/>
<dbReference type="EMBL" id="PIPW01000004">
    <property type="protein sequence ID" value="RUO51586.1"/>
    <property type="molecule type" value="Genomic_DNA"/>
</dbReference>
<comment type="subcellular location">
    <subcellularLocation>
        <location evidence="1">Cell membrane</location>
        <topology evidence="1">Multi-pass membrane protein</topology>
    </subcellularLocation>
    <subcellularLocation>
        <location evidence="6">Membrane</location>
        <topology evidence="6">Multi-pass membrane protein</topology>
    </subcellularLocation>
</comment>
<dbReference type="InterPro" id="IPR017270">
    <property type="entry name" value="MotA/TolQ/ExbB-rel"/>
</dbReference>
<dbReference type="Proteomes" id="UP000287198">
    <property type="component" value="Unassembled WGS sequence"/>
</dbReference>
<keyword evidence="6" id="KW-0653">Protein transport</keyword>
<dbReference type="InterPro" id="IPR050790">
    <property type="entry name" value="ExbB/TolQ_transport"/>
</dbReference>
<dbReference type="PIRSF" id="PIRSF037714">
    <property type="entry name" value="TolR"/>
    <property type="match status" value="1"/>
</dbReference>
<keyword evidence="9" id="KW-0732">Signal</keyword>
<evidence type="ECO:0000256" key="9">
    <source>
        <dbReference type="SAM" id="SignalP"/>
    </source>
</evidence>
<dbReference type="Pfam" id="PF01618">
    <property type="entry name" value="MotA_ExbB"/>
    <property type="match status" value="1"/>
</dbReference>
<feature type="domain" description="MotA/TolQ/ExbB proton channel" evidence="10">
    <location>
        <begin position="327"/>
        <end position="436"/>
    </location>
</feature>
<dbReference type="PANTHER" id="PTHR30625">
    <property type="entry name" value="PROTEIN TOLQ"/>
    <property type="match status" value="1"/>
</dbReference>
<sequence length="451" mass="48920">MLKLKHCIAALALVVAAPGMSQEPVNLDQLLQQLKAGKFAQSQANEEREARFRAEAAQQQQILREAIAKRDQLEQTSARLESQFEGNERDLAALEDALTQRMGSLKELFGVLQQVAGDTASNLRNSYVSVEFPGRSDALNELAEKMGSSSKLATIEEIESVWFALQQEMTESGKVSEFSTEVTLANGEKTTKPVIRVGTFNMVADGKYLELIPGTDAVAELVRQPGSRYLDTAEALEQSNDNPVRFGLDPTGGSILGLLVQAPGLKERIDQGSTVGYIILALGVIGLLIALERFVTLTLMGGKVKRQLKNDKAQQDNPLGRVMAVKDKYPDVDTETLELKLSEAILREVPRITRNLTFIKIISVVAPLLGLLGTVTGMINTFQAITLFGTGDPKLMAGGISQALVTTVLGLVVAIPMTLLFATLNTRSKNLVHVLQEQASGIIAERSERGH</sequence>
<comment type="similarity">
    <text evidence="6">Belongs to the exbB/tolQ family.</text>
</comment>
<gene>
    <name evidence="11" type="ORF">CWI69_11465</name>
</gene>
<comment type="caution">
    <text evidence="11">The sequence shown here is derived from an EMBL/GenBank/DDBJ whole genome shotgun (WGS) entry which is preliminary data.</text>
</comment>
<feature type="chain" id="PRO_5019308584" evidence="9">
    <location>
        <begin position="22"/>
        <end position="451"/>
    </location>
</feature>
<dbReference type="RefSeq" id="WP_126764451.1">
    <property type="nucleotide sequence ID" value="NZ_JBHLTZ010000014.1"/>
</dbReference>
<keyword evidence="4 8" id="KW-1133">Transmembrane helix</keyword>
<protein>
    <submittedName>
        <fullName evidence="11">Energy transducer TonB</fullName>
    </submittedName>
</protein>
<keyword evidence="3 8" id="KW-0812">Transmembrane</keyword>
<evidence type="ECO:0000259" key="10">
    <source>
        <dbReference type="Pfam" id="PF01618"/>
    </source>
</evidence>
<accession>A0A432XS71</accession>
<dbReference type="AlphaFoldDB" id="A0A432XS71"/>
<evidence type="ECO:0000256" key="3">
    <source>
        <dbReference type="ARBA" id="ARBA00022692"/>
    </source>
</evidence>
<keyword evidence="5 8" id="KW-0472">Membrane</keyword>
<evidence type="ECO:0000256" key="8">
    <source>
        <dbReference type="SAM" id="Phobius"/>
    </source>
</evidence>
<dbReference type="GO" id="GO:0005886">
    <property type="term" value="C:plasma membrane"/>
    <property type="evidence" value="ECO:0007669"/>
    <property type="project" value="UniProtKB-SubCell"/>
</dbReference>
<evidence type="ECO:0000313" key="11">
    <source>
        <dbReference type="EMBL" id="RUO51586.1"/>
    </source>
</evidence>
<dbReference type="OrthoDB" id="4045at2"/>
<feature type="signal peptide" evidence="9">
    <location>
        <begin position="1"/>
        <end position="21"/>
    </location>
</feature>
<evidence type="ECO:0000256" key="4">
    <source>
        <dbReference type="ARBA" id="ARBA00022989"/>
    </source>
</evidence>
<dbReference type="InterPro" id="IPR002898">
    <property type="entry name" value="MotA_ExbB_proton_chnl"/>
</dbReference>
<keyword evidence="6" id="KW-0813">Transport</keyword>
<reference evidence="12" key="1">
    <citation type="journal article" date="2018" name="Front. Microbiol.">
        <title>Genome-Based Analysis Reveals the Taxonomy and Diversity of the Family Idiomarinaceae.</title>
        <authorList>
            <person name="Liu Y."/>
            <person name="Lai Q."/>
            <person name="Shao Z."/>
        </authorList>
    </citation>
    <scope>NUCLEOTIDE SEQUENCE [LARGE SCALE GENOMIC DNA]</scope>
    <source>
        <strain evidence="12">BH195</strain>
    </source>
</reference>
<keyword evidence="12" id="KW-1185">Reference proteome</keyword>
<keyword evidence="2" id="KW-1003">Cell membrane</keyword>
<evidence type="ECO:0000256" key="7">
    <source>
        <dbReference type="SAM" id="Coils"/>
    </source>
</evidence>
<name>A0A432XS71_9GAMM</name>